<dbReference type="AlphaFoldDB" id="X0SE38"/>
<reference evidence="2" key="1">
    <citation type="journal article" date="2014" name="Front. Microbiol.">
        <title>High frequency of phylogenetically diverse reductive dehalogenase-homologous genes in deep subseafloor sedimentary metagenomes.</title>
        <authorList>
            <person name="Kawai M."/>
            <person name="Futagami T."/>
            <person name="Toyoda A."/>
            <person name="Takaki Y."/>
            <person name="Nishi S."/>
            <person name="Hori S."/>
            <person name="Arai W."/>
            <person name="Tsubouchi T."/>
            <person name="Morono Y."/>
            <person name="Uchiyama I."/>
            <person name="Ito T."/>
            <person name="Fujiyama A."/>
            <person name="Inagaki F."/>
            <person name="Takami H."/>
        </authorList>
    </citation>
    <scope>NUCLEOTIDE SEQUENCE</scope>
    <source>
        <strain evidence="2">Expedition CK06-06</strain>
    </source>
</reference>
<feature type="coiled-coil region" evidence="1">
    <location>
        <begin position="75"/>
        <end position="109"/>
    </location>
</feature>
<dbReference type="EMBL" id="BARS01009769">
    <property type="protein sequence ID" value="GAF79318.1"/>
    <property type="molecule type" value="Genomic_DNA"/>
</dbReference>
<comment type="caution">
    <text evidence="2">The sequence shown here is derived from an EMBL/GenBank/DDBJ whole genome shotgun (WGS) entry which is preliminary data.</text>
</comment>
<name>X0SE38_9ZZZZ</name>
<gene>
    <name evidence="2" type="ORF">S01H1_18291</name>
</gene>
<proteinExistence type="predicted"/>
<keyword evidence="1" id="KW-0175">Coiled coil</keyword>
<accession>X0SE38</accession>
<evidence type="ECO:0000256" key="1">
    <source>
        <dbReference type="SAM" id="Coils"/>
    </source>
</evidence>
<organism evidence="2">
    <name type="scientific">marine sediment metagenome</name>
    <dbReference type="NCBI Taxonomy" id="412755"/>
    <lineage>
        <taxon>unclassified sequences</taxon>
        <taxon>metagenomes</taxon>
        <taxon>ecological metagenomes</taxon>
    </lineage>
</organism>
<sequence length="129" mass="15562">MIYNASIEKFERKLRKVFPKFKTFSLTQAKKETGAKHIQLNKWLPELVRRKKLKTTDWTLYFFDRFSEERMEENVTELKKINGSAVNENEELKRKMRNMERDLNNWKMTVEDFDKIIQQLISKKGIVAS</sequence>
<evidence type="ECO:0000313" key="2">
    <source>
        <dbReference type="EMBL" id="GAF79318.1"/>
    </source>
</evidence>
<protein>
    <submittedName>
        <fullName evidence="2">Uncharacterized protein</fullName>
    </submittedName>
</protein>